<dbReference type="RefSeq" id="WP_202057389.1">
    <property type="nucleotide sequence ID" value="NZ_JAEQMY010000007.1"/>
</dbReference>
<evidence type="ECO:0000313" key="1">
    <source>
        <dbReference type="EMBL" id="MBL0403722.1"/>
    </source>
</evidence>
<accession>A0A936ZB75</accession>
<comment type="caution">
    <text evidence="1">The sequence shown here is derived from an EMBL/GenBank/DDBJ whole genome shotgun (WGS) entry which is preliminary data.</text>
</comment>
<dbReference type="AlphaFoldDB" id="A0A936ZB75"/>
<proteinExistence type="predicted"/>
<organism evidence="1 2">
    <name type="scientific">Microvirga aerilata</name>
    <dbReference type="NCBI Taxonomy" id="670292"/>
    <lineage>
        <taxon>Bacteria</taxon>
        <taxon>Pseudomonadati</taxon>
        <taxon>Pseudomonadota</taxon>
        <taxon>Alphaproteobacteria</taxon>
        <taxon>Hyphomicrobiales</taxon>
        <taxon>Methylobacteriaceae</taxon>
        <taxon>Microvirga</taxon>
    </lineage>
</organism>
<name>A0A936ZB75_9HYPH</name>
<protein>
    <submittedName>
        <fullName evidence="1">Uncharacterized protein</fullName>
    </submittedName>
</protein>
<sequence length="81" mass="9004">MTISEAQLRTLRLLNKQAAHRVHRSKRAGDYIWTHEGSRIALTQTLHKLFSSGYATVSNDNRDVAVITQKGRAVIAARGSC</sequence>
<gene>
    <name evidence="1" type="ORF">JKG68_07080</name>
</gene>
<reference evidence="1" key="1">
    <citation type="submission" date="2021-01" db="EMBL/GenBank/DDBJ databases">
        <title>Microvirga sp.</title>
        <authorList>
            <person name="Kim M.K."/>
        </authorList>
    </citation>
    <scope>NUCLEOTIDE SEQUENCE</scope>
    <source>
        <strain evidence="1">5420S-16</strain>
    </source>
</reference>
<dbReference type="EMBL" id="JAEQMY010000007">
    <property type="protein sequence ID" value="MBL0403722.1"/>
    <property type="molecule type" value="Genomic_DNA"/>
</dbReference>
<dbReference type="Proteomes" id="UP000605848">
    <property type="component" value="Unassembled WGS sequence"/>
</dbReference>
<evidence type="ECO:0000313" key="2">
    <source>
        <dbReference type="Proteomes" id="UP000605848"/>
    </source>
</evidence>
<keyword evidence="2" id="KW-1185">Reference proteome</keyword>